<feature type="transmembrane region" description="Helical" evidence="1">
    <location>
        <begin position="6"/>
        <end position="21"/>
    </location>
</feature>
<keyword evidence="1" id="KW-0472">Membrane</keyword>
<feature type="transmembrane region" description="Helical" evidence="1">
    <location>
        <begin position="232"/>
        <end position="254"/>
    </location>
</feature>
<dbReference type="EMBL" id="MN739271">
    <property type="protein sequence ID" value="QHS96572.1"/>
    <property type="molecule type" value="Genomic_DNA"/>
</dbReference>
<accession>A0A6C0BWX2</accession>
<protein>
    <submittedName>
        <fullName evidence="2">Uncharacterized protein</fullName>
    </submittedName>
</protein>
<evidence type="ECO:0000313" key="2">
    <source>
        <dbReference type="EMBL" id="QHS96572.1"/>
    </source>
</evidence>
<keyword evidence="1" id="KW-0812">Transmembrane</keyword>
<keyword evidence="1" id="KW-1133">Transmembrane helix</keyword>
<organism evidence="2">
    <name type="scientific">viral metagenome</name>
    <dbReference type="NCBI Taxonomy" id="1070528"/>
    <lineage>
        <taxon>unclassified sequences</taxon>
        <taxon>metagenomes</taxon>
        <taxon>organismal metagenomes</taxon>
    </lineage>
</organism>
<reference evidence="2" key="1">
    <citation type="journal article" date="2020" name="Nature">
        <title>Giant virus diversity and host interactions through global metagenomics.</title>
        <authorList>
            <person name="Schulz F."/>
            <person name="Roux S."/>
            <person name="Paez-Espino D."/>
            <person name="Jungbluth S."/>
            <person name="Walsh D.A."/>
            <person name="Denef V.J."/>
            <person name="McMahon K.D."/>
            <person name="Konstantinidis K.T."/>
            <person name="Eloe-Fadrosh E.A."/>
            <person name="Kyrpides N.C."/>
            <person name="Woyke T."/>
        </authorList>
    </citation>
    <scope>NUCLEOTIDE SEQUENCE</scope>
    <source>
        <strain evidence="2">GVMAG-M-3300020166-18</strain>
    </source>
</reference>
<name>A0A6C0BWX2_9ZZZZ</name>
<feature type="transmembrane region" description="Helical" evidence="1">
    <location>
        <begin position="188"/>
        <end position="212"/>
    </location>
</feature>
<evidence type="ECO:0000256" key="1">
    <source>
        <dbReference type="SAM" id="Phobius"/>
    </source>
</evidence>
<proteinExistence type="predicted"/>
<feature type="transmembrane region" description="Helical" evidence="1">
    <location>
        <begin position="33"/>
        <end position="53"/>
    </location>
</feature>
<feature type="transmembrane region" description="Helical" evidence="1">
    <location>
        <begin position="291"/>
        <end position="313"/>
    </location>
</feature>
<dbReference type="AlphaFoldDB" id="A0A6C0BWX2"/>
<sequence length="314" mass="36164">MKEWLISGMLIGTINIPINYLRRHLYIFSSSDYYFLNAVVKSGIVTCIFIFVYDYNCIIYNYAIIAGALRAIQKYLYINTRDVSCIDIQYIERITTMLGDSAIWDTWNAMCFGGGTIIANAVLLFDNIKIGDWFYNEHTCVLPLSENLLGGDSFRNNDRNLQYVGSILLGSAEHITLKTILYYNTDTCITCMASIVFFYTMGDTLVFTTIKIIMDGPFILDNYDPVENIRNIMFIIVFIVFLEILYDCGLIFILSYKPNIGYALIVLDSYKLVEECVTWYKHEMSDILHECTVVGVCLYIYGALFFYPTFIFID</sequence>